<evidence type="ECO:0000313" key="2">
    <source>
        <dbReference type="Proteomes" id="UP000499080"/>
    </source>
</evidence>
<accession>A0A4Y2L8W8</accession>
<organism evidence="1 2">
    <name type="scientific">Araneus ventricosus</name>
    <name type="common">Orbweaver spider</name>
    <name type="synonym">Epeira ventricosa</name>
    <dbReference type="NCBI Taxonomy" id="182803"/>
    <lineage>
        <taxon>Eukaryota</taxon>
        <taxon>Metazoa</taxon>
        <taxon>Ecdysozoa</taxon>
        <taxon>Arthropoda</taxon>
        <taxon>Chelicerata</taxon>
        <taxon>Arachnida</taxon>
        <taxon>Araneae</taxon>
        <taxon>Araneomorphae</taxon>
        <taxon>Entelegynae</taxon>
        <taxon>Araneoidea</taxon>
        <taxon>Araneidae</taxon>
        <taxon>Araneus</taxon>
    </lineage>
</organism>
<dbReference type="EMBL" id="BGPR01005491">
    <property type="protein sequence ID" value="GBN10680.1"/>
    <property type="molecule type" value="Genomic_DNA"/>
</dbReference>
<proteinExistence type="predicted"/>
<sequence>MEAPARYRRSLFHPYFSPTADFHPQPRREVPVCTKPLFLLPPHSEAPSWVITIPTGTSNYLEFQTSNPFPQVKFSLFSQTEVFPFFCSKNLARETG</sequence>
<keyword evidence="2" id="KW-1185">Reference proteome</keyword>
<gene>
    <name evidence="1" type="ORF">AVEN_2137_1</name>
</gene>
<dbReference type="Proteomes" id="UP000499080">
    <property type="component" value="Unassembled WGS sequence"/>
</dbReference>
<comment type="caution">
    <text evidence="1">The sequence shown here is derived from an EMBL/GenBank/DDBJ whole genome shotgun (WGS) entry which is preliminary data.</text>
</comment>
<protein>
    <submittedName>
        <fullName evidence="1">Uncharacterized protein</fullName>
    </submittedName>
</protein>
<evidence type="ECO:0000313" key="1">
    <source>
        <dbReference type="EMBL" id="GBN10680.1"/>
    </source>
</evidence>
<name>A0A4Y2L8W8_ARAVE</name>
<dbReference type="AlphaFoldDB" id="A0A4Y2L8W8"/>
<reference evidence="1 2" key="1">
    <citation type="journal article" date="2019" name="Sci. Rep.">
        <title>Orb-weaving spider Araneus ventricosus genome elucidates the spidroin gene catalogue.</title>
        <authorList>
            <person name="Kono N."/>
            <person name="Nakamura H."/>
            <person name="Ohtoshi R."/>
            <person name="Moran D.A.P."/>
            <person name="Shinohara A."/>
            <person name="Yoshida Y."/>
            <person name="Fujiwara M."/>
            <person name="Mori M."/>
            <person name="Tomita M."/>
            <person name="Arakawa K."/>
        </authorList>
    </citation>
    <scope>NUCLEOTIDE SEQUENCE [LARGE SCALE GENOMIC DNA]</scope>
</reference>